<gene>
    <name evidence="6" type="ORF">ACFFGY_09800</name>
</gene>
<keyword evidence="4" id="KW-0732">Signal</keyword>
<evidence type="ECO:0000256" key="4">
    <source>
        <dbReference type="ARBA" id="ARBA00022729"/>
    </source>
</evidence>
<dbReference type="Pfam" id="PF00496">
    <property type="entry name" value="SBP_bac_5"/>
    <property type="match status" value="1"/>
</dbReference>
<evidence type="ECO:0000256" key="3">
    <source>
        <dbReference type="ARBA" id="ARBA00022448"/>
    </source>
</evidence>
<dbReference type="InterPro" id="IPR039424">
    <property type="entry name" value="SBP_5"/>
</dbReference>
<accession>A0ABV6JW66</accession>
<dbReference type="InterPro" id="IPR030678">
    <property type="entry name" value="Peptide/Ni-bd"/>
</dbReference>
<feature type="domain" description="Solute-binding protein family 5" evidence="5">
    <location>
        <begin position="75"/>
        <end position="413"/>
    </location>
</feature>
<dbReference type="Gene3D" id="3.40.190.10">
    <property type="entry name" value="Periplasmic binding protein-like II"/>
    <property type="match status" value="1"/>
</dbReference>
<dbReference type="EMBL" id="JBHLUN010000006">
    <property type="protein sequence ID" value="MFC0408541.1"/>
    <property type="molecule type" value="Genomic_DNA"/>
</dbReference>
<comment type="similarity">
    <text evidence="2">Belongs to the bacterial solute-binding protein 5 family.</text>
</comment>
<proteinExistence type="inferred from homology"/>
<comment type="caution">
    <text evidence="6">The sequence shown here is derived from an EMBL/GenBank/DDBJ whole genome shotgun (WGS) entry which is preliminary data.</text>
</comment>
<dbReference type="SUPFAM" id="SSF53850">
    <property type="entry name" value="Periplasmic binding protein-like II"/>
    <property type="match status" value="1"/>
</dbReference>
<dbReference type="RefSeq" id="WP_377044292.1">
    <property type="nucleotide sequence ID" value="NZ_JBHLUN010000006.1"/>
</dbReference>
<sequence>MSMTIGRRAFLGSAAALPLLRVPARAARTPGTLRFGLSSYPPNLAPWLNAGGATGAVMTLIHRGLLSYGPDGGLRGELAERWEADGKDWVFHLRDASFHNGNKVTASDVKWSLEQVAAEKSTAYMRTQFQNVERIDTPDERTVRLVMRQPMVTIPEWLANYYMPIVARDSIERGGPGIGAGPFMLKNMERGVSIDLARFDKYYKPGLPKLQAIRVVAYADENARVAALQAGDVDLIDYVPWQSMTGIEADPKLRLTTQNGPFMYLTFNGKSGPFSNPLVRQAVGFAVNRDDVVRSAFFGRGAPLSGVPLMPESPFYDKARAEYFRHDPERAKALLRQAGFENGFSCTLLSTAQYGMHLSSAEVVQQNLAAIGVQAQLSTPDWATRVSLGNRGQFEIAVNGTAAEITDPDGLSSVLDNELAPSYIRSTGFSVPKLHALFEAGRGESDPAKRKAIYDEVQQLATEQAPIVGLCYRAQGYAMTSDVQGFTNLPGLLSFFSPITLEEVAFG</sequence>
<evidence type="ECO:0000313" key="7">
    <source>
        <dbReference type="Proteomes" id="UP001589865"/>
    </source>
</evidence>
<dbReference type="Proteomes" id="UP001589865">
    <property type="component" value="Unassembled WGS sequence"/>
</dbReference>
<dbReference type="CDD" id="cd08516">
    <property type="entry name" value="PBP2_NikA_DppA_OppA_like_11"/>
    <property type="match status" value="1"/>
</dbReference>
<dbReference type="Gene3D" id="3.10.105.10">
    <property type="entry name" value="Dipeptide-binding Protein, Domain 3"/>
    <property type="match status" value="1"/>
</dbReference>
<keyword evidence="7" id="KW-1185">Reference proteome</keyword>
<dbReference type="InterPro" id="IPR000914">
    <property type="entry name" value="SBP_5_dom"/>
</dbReference>
<evidence type="ECO:0000256" key="2">
    <source>
        <dbReference type="ARBA" id="ARBA00005695"/>
    </source>
</evidence>
<reference evidence="6 7" key="1">
    <citation type="submission" date="2024-09" db="EMBL/GenBank/DDBJ databases">
        <authorList>
            <person name="Sun Q."/>
            <person name="Mori K."/>
        </authorList>
    </citation>
    <scope>NUCLEOTIDE SEQUENCE [LARGE SCALE GENOMIC DNA]</scope>
    <source>
        <strain evidence="6 7">TBRC 5777</strain>
    </source>
</reference>
<dbReference type="Gene3D" id="3.90.76.10">
    <property type="entry name" value="Dipeptide-binding Protein, Domain 1"/>
    <property type="match status" value="1"/>
</dbReference>
<evidence type="ECO:0000313" key="6">
    <source>
        <dbReference type="EMBL" id="MFC0408541.1"/>
    </source>
</evidence>
<dbReference type="PANTHER" id="PTHR30290">
    <property type="entry name" value="PERIPLASMIC BINDING COMPONENT OF ABC TRANSPORTER"/>
    <property type="match status" value="1"/>
</dbReference>
<keyword evidence="3" id="KW-0813">Transport</keyword>
<dbReference type="PANTHER" id="PTHR30290:SF10">
    <property type="entry name" value="PERIPLASMIC OLIGOPEPTIDE-BINDING PROTEIN-RELATED"/>
    <property type="match status" value="1"/>
</dbReference>
<dbReference type="PIRSF" id="PIRSF002741">
    <property type="entry name" value="MppA"/>
    <property type="match status" value="1"/>
</dbReference>
<evidence type="ECO:0000259" key="5">
    <source>
        <dbReference type="Pfam" id="PF00496"/>
    </source>
</evidence>
<protein>
    <submittedName>
        <fullName evidence="6">ABC transporter substrate-binding protein</fullName>
    </submittedName>
</protein>
<organism evidence="6 7">
    <name type="scientific">Roseomonas elaeocarpi</name>
    <dbReference type="NCBI Taxonomy" id="907779"/>
    <lineage>
        <taxon>Bacteria</taxon>
        <taxon>Pseudomonadati</taxon>
        <taxon>Pseudomonadota</taxon>
        <taxon>Alphaproteobacteria</taxon>
        <taxon>Acetobacterales</taxon>
        <taxon>Roseomonadaceae</taxon>
        <taxon>Roseomonas</taxon>
    </lineage>
</organism>
<evidence type="ECO:0000256" key="1">
    <source>
        <dbReference type="ARBA" id="ARBA00004418"/>
    </source>
</evidence>
<comment type="subcellular location">
    <subcellularLocation>
        <location evidence="1">Periplasm</location>
    </subcellularLocation>
</comment>
<name>A0ABV6JW66_9PROT</name>